<comment type="catalytic activity">
    <reaction evidence="11">
        <text>dibenzothiophene + FMNH2 + O2 = dibenzothiophene 5-oxide + FMN + H2O + H(+)</text>
        <dbReference type="Rhea" id="RHEA:49076"/>
        <dbReference type="ChEBI" id="CHEBI:15377"/>
        <dbReference type="ChEBI" id="CHEBI:15378"/>
        <dbReference type="ChEBI" id="CHEBI:15379"/>
        <dbReference type="ChEBI" id="CHEBI:23681"/>
        <dbReference type="ChEBI" id="CHEBI:23683"/>
        <dbReference type="ChEBI" id="CHEBI:57618"/>
        <dbReference type="ChEBI" id="CHEBI:58210"/>
    </reaction>
</comment>
<evidence type="ECO:0000256" key="3">
    <source>
        <dbReference type="ARBA" id="ARBA00022643"/>
    </source>
</evidence>
<evidence type="ECO:0000256" key="8">
    <source>
        <dbReference type="ARBA" id="ARBA00034317"/>
    </source>
</evidence>
<comment type="catalytic activity">
    <reaction evidence="13">
        <text>dibenzothiophene + 2 FMNH2 + 2 O2 = dibenzothiophene 5,5-dioxide + 2 FMN + 2 H2O + 2 H(+)</text>
        <dbReference type="Rhea" id="RHEA:49072"/>
        <dbReference type="ChEBI" id="CHEBI:15377"/>
        <dbReference type="ChEBI" id="CHEBI:15378"/>
        <dbReference type="ChEBI" id="CHEBI:15379"/>
        <dbReference type="ChEBI" id="CHEBI:23681"/>
        <dbReference type="ChEBI" id="CHEBI:57618"/>
        <dbReference type="ChEBI" id="CHEBI:58210"/>
        <dbReference type="ChEBI" id="CHEBI:90356"/>
        <dbReference type="EC" id="1.14.14.21"/>
    </reaction>
</comment>
<dbReference type="GO" id="GO:0005737">
    <property type="term" value="C:cytoplasm"/>
    <property type="evidence" value="ECO:0007669"/>
    <property type="project" value="UniProtKB-SubCell"/>
</dbReference>
<dbReference type="PANTHER" id="PTHR43884">
    <property type="entry name" value="ACYL-COA DEHYDROGENASE"/>
    <property type="match status" value="1"/>
</dbReference>
<dbReference type="PIRSF" id="PIRSF016578">
    <property type="entry name" value="HsaA"/>
    <property type="match status" value="1"/>
</dbReference>
<dbReference type="InterPro" id="IPR009100">
    <property type="entry name" value="AcylCoA_DH/oxidase_NM_dom_sf"/>
</dbReference>
<comment type="similarity">
    <text evidence="8">Belongs to the DszC flavin monooxygenase family.</text>
</comment>
<dbReference type="Gene3D" id="2.40.110.10">
    <property type="entry name" value="Butyryl-CoA Dehydrogenase, subunit A, domain 2"/>
    <property type="match status" value="1"/>
</dbReference>
<accession>A0AA96WK46</accession>
<dbReference type="EMBL" id="CP053587">
    <property type="protein sequence ID" value="WNZ27023.1"/>
    <property type="molecule type" value="Genomic_DNA"/>
</dbReference>
<evidence type="ECO:0000313" key="17">
    <source>
        <dbReference type="EMBL" id="WNZ27023.1"/>
    </source>
</evidence>
<organism evidence="17">
    <name type="scientific">Leptolyngbya sp. NK1-12</name>
    <dbReference type="NCBI Taxonomy" id="2547451"/>
    <lineage>
        <taxon>Bacteria</taxon>
        <taxon>Bacillati</taxon>
        <taxon>Cyanobacteriota</taxon>
        <taxon>Cyanophyceae</taxon>
        <taxon>Leptolyngbyales</taxon>
        <taxon>Leptolyngbyaceae</taxon>
        <taxon>Leptolyngbya group</taxon>
        <taxon>Leptolyngbya</taxon>
    </lineage>
</organism>
<evidence type="ECO:0000256" key="5">
    <source>
        <dbReference type="ARBA" id="ARBA00023002"/>
    </source>
</evidence>
<name>A0AA96WK46_9CYAN</name>
<dbReference type="PANTHER" id="PTHR43884:SF12">
    <property type="entry name" value="ISOVALERYL-COA DEHYDROGENASE, MITOCHONDRIAL-RELATED"/>
    <property type="match status" value="1"/>
</dbReference>
<dbReference type="InterPro" id="IPR013786">
    <property type="entry name" value="AcylCoA_DH/ox_N"/>
</dbReference>
<dbReference type="RefSeq" id="WP_316436617.1">
    <property type="nucleotide sequence ID" value="NZ_CP053587.1"/>
</dbReference>
<dbReference type="EC" id="1.14.14.21" evidence="9"/>
<dbReference type="SUPFAM" id="SSF47203">
    <property type="entry name" value="Acyl-CoA dehydrogenase C-terminal domain-like"/>
    <property type="match status" value="1"/>
</dbReference>
<dbReference type="Gene3D" id="1.20.140.10">
    <property type="entry name" value="Butyryl-CoA Dehydrogenase, subunit A, domain 3"/>
    <property type="match status" value="1"/>
</dbReference>
<evidence type="ECO:0000256" key="2">
    <source>
        <dbReference type="ARBA" id="ARBA00022630"/>
    </source>
</evidence>
<keyword evidence="6 17" id="KW-0503">Monooxygenase</keyword>
<evidence type="ECO:0000259" key="16">
    <source>
        <dbReference type="Pfam" id="PF08028"/>
    </source>
</evidence>
<dbReference type="Pfam" id="PF02771">
    <property type="entry name" value="Acyl-CoA_dh_N"/>
    <property type="match status" value="1"/>
</dbReference>
<keyword evidence="2" id="KW-0285">Flavoprotein</keyword>
<dbReference type="SUPFAM" id="SSF56645">
    <property type="entry name" value="Acyl-CoA dehydrogenase NM domain-like"/>
    <property type="match status" value="1"/>
</dbReference>
<feature type="domain" description="Acyl-CoA dehydrogenase/oxidase N-terminal" evidence="15">
    <location>
        <begin position="21"/>
        <end position="111"/>
    </location>
</feature>
<evidence type="ECO:0000259" key="15">
    <source>
        <dbReference type="Pfam" id="PF02771"/>
    </source>
</evidence>
<dbReference type="InterPro" id="IPR037069">
    <property type="entry name" value="AcylCoA_DH/ox_N_sf"/>
</dbReference>
<dbReference type="InterPro" id="IPR013107">
    <property type="entry name" value="Acyl-CoA_DH_C"/>
</dbReference>
<evidence type="ECO:0000256" key="11">
    <source>
        <dbReference type="ARBA" id="ARBA00047859"/>
    </source>
</evidence>
<sequence length="393" mass="43889">MQLLQKLPQTQDHLAQANALAAQFARTAVERDKAGGTPKAERDWIRASGLLKLIIPPEYGGIGESWITAMQINRKFAEVDSSLAHLFSYHHLGVVAPHIFGSEEQKQRYYTLTAEHNWFWCNGFNPLDRRVMLTADGNRFRLNGTKSFCSGSADSDLIPVTAVQEDVAGFRIVIVPTQRQGVIVNGDWDNIGQRQTDSGSVTFDNVVIDPEEILIPSAAEVFKTFRSCLTQITFTNIYLGITIGALKAAKNYTQTQTRAWITSGVEKATADPYLLHHYGEAWTNLEAAILLTDRANQLVQAAWEKGNELTAEERGECAVAIATAKAFVTRIGLNITSSMFDWMGARATASEYGFDRFWRNLRTFTLHDPVDYKIRALGNWVLNGEFPTPDFYS</sequence>
<keyword evidence="5" id="KW-0560">Oxidoreductase</keyword>
<evidence type="ECO:0000256" key="9">
    <source>
        <dbReference type="ARBA" id="ARBA00034328"/>
    </source>
</evidence>
<gene>
    <name evidence="17" type="ORF">HJG54_29330</name>
</gene>
<keyword evidence="3" id="KW-0288">FMN</keyword>
<evidence type="ECO:0000256" key="4">
    <source>
        <dbReference type="ARBA" id="ARBA00022741"/>
    </source>
</evidence>
<evidence type="ECO:0000256" key="10">
    <source>
        <dbReference type="ARBA" id="ARBA00034345"/>
    </source>
</evidence>
<evidence type="ECO:0000256" key="12">
    <source>
        <dbReference type="ARBA" id="ARBA00048445"/>
    </source>
</evidence>
<dbReference type="Pfam" id="PF02770">
    <property type="entry name" value="Acyl-CoA_dh_M"/>
    <property type="match status" value="1"/>
</dbReference>
<feature type="domain" description="Acyl-CoA oxidase/dehydrogenase middle" evidence="14">
    <location>
        <begin position="133"/>
        <end position="206"/>
    </location>
</feature>
<keyword evidence="4" id="KW-0547">Nucleotide-binding</keyword>
<feature type="domain" description="Acyl-CoA dehydrogenase C-terminal" evidence="16">
    <location>
        <begin position="234"/>
        <end position="369"/>
    </location>
</feature>
<dbReference type="InterPro" id="IPR036250">
    <property type="entry name" value="AcylCo_DH-like_C"/>
</dbReference>
<dbReference type="GO" id="GO:0050660">
    <property type="term" value="F:flavin adenine dinucleotide binding"/>
    <property type="evidence" value="ECO:0007669"/>
    <property type="project" value="InterPro"/>
</dbReference>
<evidence type="ECO:0000256" key="13">
    <source>
        <dbReference type="ARBA" id="ARBA00049456"/>
    </source>
</evidence>
<dbReference type="AlphaFoldDB" id="A0AA96WK46"/>
<comment type="subcellular location">
    <subcellularLocation>
        <location evidence="1">Cytoplasm</location>
    </subcellularLocation>
</comment>
<evidence type="ECO:0000256" key="7">
    <source>
        <dbReference type="ARBA" id="ARBA00034307"/>
    </source>
</evidence>
<dbReference type="Pfam" id="PF08028">
    <property type="entry name" value="Acyl-CoA_dh_2"/>
    <property type="match status" value="1"/>
</dbReference>
<dbReference type="InterPro" id="IPR046373">
    <property type="entry name" value="Acyl-CoA_Oxase/DH_mid-dom_sf"/>
</dbReference>
<dbReference type="InterPro" id="IPR006091">
    <property type="entry name" value="Acyl-CoA_Oxase/DH_mid-dom"/>
</dbReference>
<evidence type="ECO:0000256" key="6">
    <source>
        <dbReference type="ARBA" id="ARBA00023033"/>
    </source>
</evidence>
<reference evidence="17" key="1">
    <citation type="submission" date="2020-05" db="EMBL/GenBank/DDBJ databases">
        <authorList>
            <person name="Zhu T."/>
            <person name="Keshari N."/>
            <person name="Lu X."/>
        </authorList>
    </citation>
    <scope>NUCLEOTIDE SEQUENCE</scope>
    <source>
        <strain evidence="17">NK1-12</strain>
    </source>
</reference>
<dbReference type="GO" id="GO:0004497">
    <property type="term" value="F:monooxygenase activity"/>
    <property type="evidence" value="ECO:0007669"/>
    <property type="project" value="UniProtKB-KW"/>
</dbReference>
<evidence type="ECO:0000259" key="14">
    <source>
        <dbReference type="Pfam" id="PF02770"/>
    </source>
</evidence>
<comment type="catalytic activity">
    <reaction evidence="12">
        <text>dibenzothiophene 5-oxide + FMNH2 + O2 = dibenzothiophene 5,5-dioxide + FMN + H2O + H(+)</text>
        <dbReference type="Rhea" id="RHEA:49080"/>
        <dbReference type="ChEBI" id="CHEBI:15377"/>
        <dbReference type="ChEBI" id="CHEBI:15378"/>
        <dbReference type="ChEBI" id="CHEBI:15379"/>
        <dbReference type="ChEBI" id="CHEBI:23683"/>
        <dbReference type="ChEBI" id="CHEBI:57618"/>
        <dbReference type="ChEBI" id="CHEBI:58210"/>
        <dbReference type="ChEBI" id="CHEBI:90356"/>
    </reaction>
</comment>
<dbReference type="GO" id="GO:0008470">
    <property type="term" value="F:3-methylbutanoyl-CoA dehydrogenase activity"/>
    <property type="evidence" value="ECO:0007669"/>
    <property type="project" value="TreeGrafter"/>
</dbReference>
<evidence type="ECO:0000256" key="1">
    <source>
        <dbReference type="ARBA" id="ARBA00004496"/>
    </source>
</evidence>
<dbReference type="GO" id="GO:0006552">
    <property type="term" value="P:L-leucine catabolic process"/>
    <property type="evidence" value="ECO:0007669"/>
    <property type="project" value="TreeGrafter"/>
</dbReference>
<proteinExistence type="inferred from homology"/>
<comment type="pathway">
    <text evidence="7">Sulfur metabolism; dibenzothiophene degradation.</text>
</comment>
<protein>
    <recommendedName>
        <fullName evidence="10">Dibenzothiophene monooxygenase</fullName>
        <ecNumber evidence="9">1.14.14.21</ecNumber>
    </recommendedName>
</protein>
<dbReference type="Gene3D" id="1.10.540.10">
    <property type="entry name" value="Acyl-CoA dehydrogenase/oxidase, N-terminal domain"/>
    <property type="match status" value="1"/>
</dbReference>